<evidence type="ECO:0000313" key="8">
    <source>
        <dbReference type="EMBL" id="KAB7786198.1"/>
    </source>
</evidence>
<evidence type="ECO:0000256" key="6">
    <source>
        <dbReference type="SAM" id="Phobius"/>
    </source>
</evidence>
<comment type="subcellular location">
    <subcellularLocation>
        <location evidence="1">Membrane</location>
        <topology evidence="1">Multi-pass membrane protein</topology>
    </subcellularLocation>
</comment>
<feature type="transmembrane region" description="Helical" evidence="6">
    <location>
        <begin position="242"/>
        <end position="259"/>
    </location>
</feature>
<dbReference type="PANTHER" id="PTHR37422:SF21">
    <property type="entry name" value="EXOQ-LIKE PROTEIN"/>
    <property type="match status" value="1"/>
</dbReference>
<dbReference type="Proteomes" id="UP000469949">
    <property type="component" value="Unassembled WGS sequence"/>
</dbReference>
<dbReference type="InterPro" id="IPR051533">
    <property type="entry name" value="WaaL-like"/>
</dbReference>
<accession>A0A833J7K7</accession>
<gene>
    <name evidence="8" type="ORF">F8B43_1599</name>
</gene>
<feature type="transmembrane region" description="Helical" evidence="6">
    <location>
        <begin position="96"/>
        <end position="115"/>
    </location>
</feature>
<feature type="region of interest" description="Disordered" evidence="5">
    <location>
        <begin position="463"/>
        <end position="486"/>
    </location>
</feature>
<comment type="caution">
    <text evidence="8">The sequence shown here is derived from an EMBL/GenBank/DDBJ whole genome shotgun (WGS) entry which is preliminary data.</text>
</comment>
<feature type="domain" description="O-antigen ligase-related" evidence="7">
    <location>
        <begin position="226"/>
        <end position="366"/>
    </location>
</feature>
<protein>
    <recommendedName>
        <fullName evidence="7">O-antigen ligase-related domain-containing protein</fullName>
    </recommendedName>
</protein>
<sequence>MSSTTVAPTGATADPSRCAAGTFPWAAGSSPWGAGAWGRVPVLRAIQGLASILHAAFIFFACFAFSDASPYDLVAIPTIVLWLALGIRLHRGAMPLVLLLLAYLASIGIALLPYLNEPLSVSWTVQLAYLVVTCIFFAMLYADDTRARIEVALKAYTASCVLSAALGIVGYLQLLGIEDLFYKYGRASGTFQDPNVFGSFLTLGALYLIHGLLSGSTRRPLLSLASLVVVMAGIFLSFSRGSWGGTVVAVVVMVGALYATSRSRALRRRIVTLGLVTVGFGAVALAGLLSIDSVAQTFQTRAAVTQDYDEGETGRFGNQIRGMGMLLEEPFGFGPLRWRQIFNLEPHNSYIGSFANGGWVAGTVFIALVAATTFVGVRLMLRPSPYRAYAQIVFPALLMFFLQALQIDVEKWRHVYMMLGMIWALEAARLHAAGLPLISPLISPLTDPFRGRIAGHPSVAVPAGTDGGREVGGGGERTVSGAKVRP</sequence>
<dbReference type="AlphaFoldDB" id="A0A833J7K7"/>
<dbReference type="Pfam" id="PF04932">
    <property type="entry name" value="Wzy_C"/>
    <property type="match status" value="1"/>
</dbReference>
<feature type="transmembrane region" description="Helical" evidence="6">
    <location>
        <begin position="121"/>
        <end position="141"/>
    </location>
</feature>
<feature type="transmembrane region" description="Helical" evidence="6">
    <location>
        <begin position="388"/>
        <end position="405"/>
    </location>
</feature>
<keyword evidence="2 6" id="KW-0812">Transmembrane</keyword>
<name>A0A833J7K7_9HYPH</name>
<evidence type="ECO:0000256" key="1">
    <source>
        <dbReference type="ARBA" id="ARBA00004141"/>
    </source>
</evidence>
<feature type="transmembrane region" description="Helical" evidence="6">
    <location>
        <begin position="153"/>
        <end position="176"/>
    </location>
</feature>
<feature type="transmembrane region" description="Helical" evidence="6">
    <location>
        <begin position="72"/>
        <end position="89"/>
    </location>
</feature>
<feature type="transmembrane region" description="Helical" evidence="6">
    <location>
        <begin position="271"/>
        <end position="291"/>
    </location>
</feature>
<keyword evidence="3 6" id="KW-1133">Transmembrane helix</keyword>
<dbReference type="InterPro" id="IPR007016">
    <property type="entry name" value="O-antigen_ligase-rel_domated"/>
</dbReference>
<proteinExistence type="predicted"/>
<evidence type="ECO:0000256" key="3">
    <source>
        <dbReference type="ARBA" id="ARBA00022989"/>
    </source>
</evidence>
<keyword evidence="4 6" id="KW-0472">Membrane</keyword>
<dbReference type="EMBL" id="WEKV01000008">
    <property type="protein sequence ID" value="KAB7786198.1"/>
    <property type="molecule type" value="Genomic_DNA"/>
</dbReference>
<dbReference type="RefSeq" id="WP_152276576.1">
    <property type="nucleotide sequence ID" value="NZ_WEKV01000008.1"/>
</dbReference>
<organism evidence="8 9">
    <name type="scientific">Methylorubrum populi</name>
    <dbReference type="NCBI Taxonomy" id="223967"/>
    <lineage>
        <taxon>Bacteria</taxon>
        <taxon>Pseudomonadati</taxon>
        <taxon>Pseudomonadota</taxon>
        <taxon>Alphaproteobacteria</taxon>
        <taxon>Hyphomicrobiales</taxon>
        <taxon>Methylobacteriaceae</taxon>
        <taxon>Methylorubrum</taxon>
    </lineage>
</organism>
<evidence type="ECO:0000256" key="2">
    <source>
        <dbReference type="ARBA" id="ARBA00022692"/>
    </source>
</evidence>
<evidence type="ECO:0000313" key="9">
    <source>
        <dbReference type="Proteomes" id="UP000469949"/>
    </source>
</evidence>
<feature type="transmembrane region" description="Helical" evidence="6">
    <location>
        <begin position="196"/>
        <end position="213"/>
    </location>
</feature>
<reference evidence="8 9" key="1">
    <citation type="submission" date="2019-10" db="EMBL/GenBank/DDBJ databases">
        <title>Draft Genome Sequence of the Caffeine Degrading Methylotroph Methylorubrum populi PINKEL.</title>
        <authorList>
            <person name="Dawson S.C."/>
            <person name="Zhang X."/>
            <person name="Wright M.E."/>
            <person name="Sharma G."/>
            <person name="Langner J.T."/>
            <person name="Ditty J.L."/>
            <person name="Subuyuj G.A."/>
        </authorList>
    </citation>
    <scope>NUCLEOTIDE SEQUENCE [LARGE SCALE GENOMIC DNA]</scope>
    <source>
        <strain evidence="8 9">Pinkel</strain>
    </source>
</reference>
<feature type="transmembrane region" description="Helical" evidence="6">
    <location>
        <begin position="220"/>
        <end position="236"/>
    </location>
</feature>
<dbReference type="PANTHER" id="PTHR37422">
    <property type="entry name" value="TEICHURONIC ACID BIOSYNTHESIS PROTEIN TUAE"/>
    <property type="match status" value="1"/>
</dbReference>
<evidence type="ECO:0000256" key="4">
    <source>
        <dbReference type="ARBA" id="ARBA00023136"/>
    </source>
</evidence>
<dbReference type="GO" id="GO:0016020">
    <property type="term" value="C:membrane"/>
    <property type="evidence" value="ECO:0007669"/>
    <property type="project" value="UniProtKB-SubCell"/>
</dbReference>
<feature type="transmembrane region" description="Helical" evidence="6">
    <location>
        <begin position="48"/>
        <end position="66"/>
    </location>
</feature>
<feature type="compositionally biased region" description="Low complexity" evidence="5">
    <location>
        <begin position="477"/>
        <end position="486"/>
    </location>
</feature>
<feature type="transmembrane region" description="Helical" evidence="6">
    <location>
        <begin position="359"/>
        <end position="381"/>
    </location>
</feature>
<evidence type="ECO:0000256" key="5">
    <source>
        <dbReference type="SAM" id="MobiDB-lite"/>
    </source>
</evidence>
<evidence type="ECO:0000259" key="7">
    <source>
        <dbReference type="Pfam" id="PF04932"/>
    </source>
</evidence>